<name>A0A1H0WR72_9PSEU</name>
<dbReference type="InterPro" id="IPR037401">
    <property type="entry name" value="SnoaL-like"/>
</dbReference>
<dbReference type="Pfam" id="PF12680">
    <property type="entry name" value="SnoaL_2"/>
    <property type="match status" value="1"/>
</dbReference>
<dbReference type="AlphaFoldDB" id="A0A1H0WR72"/>
<accession>A0A1H0WR72</accession>
<dbReference type="STRING" id="641025.SAMN05421507_121112"/>
<evidence type="ECO:0000259" key="1">
    <source>
        <dbReference type="Pfam" id="PF12680"/>
    </source>
</evidence>
<dbReference type="EMBL" id="FNIX01000021">
    <property type="protein sequence ID" value="SDP93142.1"/>
    <property type="molecule type" value="Genomic_DNA"/>
</dbReference>
<evidence type="ECO:0000313" key="2">
    <source>
        <dbReference type="EMBL" id="SDP93142.1"/>
    </source>
</evidence>
<keyword evidence="3" id="KW-1185">Reference proteome</keyword>
<sequence>MGRWCSLFGSLATVIIPGSLPQQCPEQKVRKMFSTVEVVQVFLARLAAQDASGIARLCAPSVEWESPEPAGTRWTAGTRTRREVEAWFLTLFSTYSLDQLSARQVVVDGGDAAVIGSARWRLRSTGDPVETRFTSVLSVHLGEIEQYWHLPDTLAVAVSTGVARVG</sequence>
<feature type="domain" description="SnoaL-like" evidence="1">
    <location>
        <begin position="39"/>
        <end position="144"/>
    </location>
</feature>
<dbReference type="Proteomes" id="UP000199691">
    <property type="component" value="Unassembled WGS sequence"/>
</dbReference>
<dbReference type="InterPro" id="IPR032710">
    <property type="entry name" value="NTF2-like_dom_sf"/>
</dbReference>
<reference evidence="3" key="1">
    <citation type="submission" date="2016-10" db="EMBL/GenBank/DDBJ databases">
        <authorList>
            <person name="Varghese N."/>
            <person name="Submissions S."/>
        </authorList>
    </citation>
    <scope>NUCLEOTIDE SEQUENCE [LARGE SCALE GENOMIC DNA]</scope>
    <source>
        <strain evidence="3">CGMCC 4.6609</strain>
    </source>
</reference>
<dbReference type="SUPFAM" id="SSF54427">
    <property type="entry name" value="NTF2-like"/>
    <property type="match status" value="1"/>
</dbReference>
<organism evidence="2 3">
    <name type="scientific">Lentzea jiangxiensis</name>
    <dbReference type="NCBI Taxonomy" id="641025"/>
    <lineage>
        <taxon>Bacteria</taxon>
        <taxon>Bacillati</taxon>
        <taxon>Actinomycetota</taxon>
        <taxon>Actinomycetes</taxon>
        <taxon>Pseudonocardiales</taxon>
        <taxon>Pseudonocardiaceae</taxon>
        <taxon>Lentzea</taxon>
    </lineage>
</organism>
<evidence type="ECO:0000313" key="3">
    <source>
        <dbReference type="Proteomes" id="UP000199691"/>
    </source>
</evidence>
<protein>
    <recommendedName>
        <fullName evidence="1">SnoaL-like domain-containing protein</fullName>
    </recommendedName>
</protein>
<dbReference type="Gene3D" id="3.10.450.50">
    <property type="match status" value="1"/>
</dbReference>
<proteinExistence type="predicted"/>
<gene>
    <name evidence="2" type="ORF">SAMN05421507_121112</name>
</gene>